<evidence type="ECO:0000256" key="5">
    <source>
        <dbReference type="SAM" id="MobiDB-lite"/>
    </source>
</evidence>
<dbReference type="PANTHER" id="PTHR14155">
    <property type="entry name" value="RING FINGER DOMAIN-CONTAINING"/>
    <property type="match status" value="1"/>
</dbReference>
<dbReference type="SUPFAM" id="SSF57850">
    <property type="entry name" value="RING/U-box"/>
    <property type="match status" value="1"/>
</dbReference>
<gene>
    <name evidence="8" type="ORF">SAPINGB_P004316</name>
</gene>
<reference evidence="8 9" key="1">
    <citation type="submission" date="2019-09" db="EMBL/GenBank/DDBJ databases">
        <authorList>
            <person name="Brejova B."/>
        </authorList>
    </citation>
    <scope>NUCLEOTIDE SEQUENCE [LARGE SCALE GENOMIC DNA]</scope>
</reference>
<feature type="region of interest" description="Disordered" evidence="5">
    <location>
        <begin position="184"/>
        <end position="268"/>
    </location>
</feature>
<dbReference type="InterPro" id="IPR053238">
    <property type="entry name" value="RING-H2_zinc_finger"/>
</dbReference>
<dbReference type="CDD" id="cd16448">
    <property type="entry name" value="RING-H2"/>
    <property type="match status" value="1"/>
</dbReference>
<evidence type="ECO:0000256" key="2">
    <source>
        <dbReference type="ARBA" id="ARBA00022771"/>
    </source>
</evidence>
<evidence type="ECO:0000256" key="4">
    <source>
        <dbReference type="PROSITE-ProRule" id="PRU00175"/>
    </source>
</evidence>
<feature type="compositionally biased region" description="Basic and acidic residues" evidence="5">
    <location>
        <begin position="151"/>
        <end position="162"/>
    </location>
</feature>
<feature type="compositionally biased region" description="Low complexity" evidence="5">
    <location>
        <begin position="323"/>
        <end position="334"/>
    </location>
</feature>
<dbReference type="EMBL" id="CABVLU010000003">
    <property type="protein sequence ID" value="VVT54895.1"/>
    <property type="molecule type" value="Genomic_DNA"/>
</dbReference>
<feature type="region of interest" description="Disordered" evidence="5">
    <location>
        <begin position="1"/>
        <end position="40"/>
    </location>
</feature>
<dbReference type="GeneID" id="43583131"/>
<dbReference type="PROSITE" id="PS50089">
    <property type="entry name" value="ZF_RING_2"/>
    <property type="match status" value="1"/>
</dbReference>
<feature type="region of interest" description="Disordered" evidence="5">
    <location>
        <begin position="316"/>
        <end position="339"/>
    </location>
</feature>
<feature type="compositionally biased region" description="Low complexity" evidence="5">
    <location>
        <begin position="232"/>
        <end position="265"/>
    </location>
</feature>
<dbReference type="AlphaFoldDB" id="A0A5E8C1B2"/>
<dbReference type="InterPro" id="IPR001841">
    <property type="entry name" value="Znf_RING"/>
</dbReference>
<dbReference type="OrthoDB" id="8062037at2759"/>
<dbReference type="Gene3D" id="3.30.40.10">
    <property type="entry name" value="Zinc/RING finger domain, C3HC4 (zinc finger)"/>
    <property type="match status" value="1"/>
</dbReference>
<dbReference type="Pfam" id="PF13639">
    <property type="entry name" value="zf-RING_2"/>
    <property type="match status" value="1"/>
</dbReference>
<dbReference type="InterPro" id="IPR013083">
    <property type="entry name" value="Znf_RING/FYVE/PHD"/>
</dbReference>
<sequence length="393" mass="44126">MNAHQNTPPILTPQPDLENGPEDNNHSHQTRRNQLDQQQRESTGNWLVGSFIYRLFCAPTSSIPHQIILLFSFAIFLPIFMIFFFVSAIILLIRSALGYDPPLAPPTDTLDQETQQVNPSMVAVSALINEFAPNSATPHPPLPRRTTLQRNQRDPDNCLSEKELEKLFPVTTVAEFLTTVKSVEKEPSDENDEKKSIITDNNSNNNSTNFDSSISNGDDINTKDLAEPPHATTNININTTTSTTNNNTKTNKTTQSSSSSSSSSSRLNLSHHLHFPKFSSSGSKAPAFLSSNHQQSYTSTSLMCPICQIQFGHEHDDEDGEENQQNNTNNTNNTPSLDSSTPLRVLHCGHAFHDECIRRWLCHIKPTCPLCNRVFVTKRRPEPTEYFEGYFWI</sequence>
<organism evidence="8 9">
    <name type="scientific">Magnusiomyces paraingens</name>
    <dbReference type="NCBI Taxonomy" id="2606893"/>
    <lineage>
        <taxon>Eukaryota</taxon>
        <taxon>Fungi</taxon>
        <taxon>Dikarya</taxon>
        <taxon>Ascomycota</taxon>
        <taxon>Saccharomycotina</taxon>
        <taxon>Dipodascomycetes</taxon>
        <taxon>Dipodascales</taxon>
        <taxon>Dipodascaceae</taxon>
        <taxon>Magnusiomyces</taxon>
    </lineage>
</organism>
<feature type="compositionally biased region" description="Basic and acidic residues" evidence="5">
    <location>
        <begin position="184"/>
        <end position="197"/>
    </location>
</feature>
<dbReference type="RefSeq" id="XP_031854922.1">
    <property type="nucleotide sequence ID" value="XM_031999031.1"/>
</dbReference>
<keyword evidence="6" id="KW-1133">Transmembrane helix</keyword>
<dbReference type="SMART" id="SM00184">
    <property type="entry name" value="RING"/>
    <property type="match status" value="1"/>
</dbReference>
<keyword evidence="1" id="KW-0479">Metal-binding</keyword>
<name>A0A5E8C1B2_9ASCO</name>
<keyword evidence="9" id="KW-1185">Reference proteome</keyword>
<evidence type="ECO:0000256" key="1">
    <source>
        <dbReference type="ARBA" id="ARBA00022723"/>
    </source>
</evidence>
<evidence type="ECO:0000313" key="8">
    <source>
        <dbReference type="EMBL" id="VVT54895.1"/>
    </source>
</evidence>
<feature type="compositionally biased region" description="Low complexity" evidence="5">
    <location>
        <begin position="198"/>
        <end position="216"/>
    </location>
</feature>
<evidence type="ECO:0000313" key="9">
    <source>
        <dbReference type="Proteomes" id="UP000398389"/>
    </source>
</evidence>
<protein>
    <recommendedName>
        <fullName evidence="7">RING-type domain-containing protein</fullName>
    </recommendedName>
</protein>
<accession>A0A5E8C1B2</accession>
<feature type="domain" description="RING-type" evidence="7">
    <location>
        <begin position="304"/>
        <end position="372"/>
    </location>
</feature>
<evidence type="ECO:0000259" key="7">
    <source>
        <dbReference type="PROSITE" id="PS50089"/>
    </source>
</evidence>
<keyword evidence="3" id="KW-0862">Zinc</keyword>
<evidence type="ECO:0000256" key="6">
    <source>
        <dbReference type="SAM" id="Phobius"/>
    </source>
</evidence>
<keyword evidence="6" id="KW-0472">Membrane</keyword>
<dbReference type="PANTHER" id="PTHR14155:SF627">
    <property type="entry name" value="OS06G0192800 PROTEIN"/>
    <property type="match status" value="1"/>
</dbReference>
<keyword evidence="6" id="KW-0812">Transmembrane</keyword>
<evidence type="ECO:0000256" key="3">
    <source>
        <dbReference type="ARBA" id="ARBA00022833"/>
    </source>
</evidence>
<dbReference type="GO" id="GO:0008270">
    <property type="term" value="F:zinc ion binding"/>
    <property type="evidence" value="ECO:0007669"/>
    <property type="project" value="UniProtKB-KW"/>
</dbReference>
<feature type="transmembrane region" description="Helical" evidence="6">
    <location>
        <begin position="67"/>
        <end position="93"/>
    </location>
</feature>
<proteinExistence type="predicted"/>
<feature type="region of interest" description="Disordered" evidence="5">
    <location>
        <begin position="132"/>
        <end position="162"/>
    </location>
</feature>
<dbReference type="Proteomes" id="UP000398389">
    <property type="component" value="Unassembled WGS sequence"/>
</dbReference>
<keyword evidence="2 4" id="KW-0863">Zinc-finger</keyword>